<evidence type="ECO:0000313" key="2">
    <source>
        <dbReference type="EMBL" id="STO68946.1"/>
    </source>
</evidence>
<dbReference type="AlphaFoldDB" id="A0AB38H9C0"/>
<keyword evidence="1" id="KW-0812">Transmembrane</keyword>
<accession>A0AB38H9C0</accession>
<dbReference type="EMBL" id="UGHJ01000001">
    <property type="protein sequence ID" value="STO68946.1"/>
    <property type="molecule type" value="Genomic_DNA"/>
</dbReference>
<gene>
    <name evidence="2" type="ORF">NCTC8540_01464</name>
</gene>
<dbReference type="Proteomes" id="UP000254496">
    <property type="component" value="Unassembled WGS sequence"/>
</dbReference>
<comment type="caution">
    <text evidence="2">The sequence shown here is derived from an EMBL/GenBank/DDBJ whole genome shotgun (WGS) entry which is preliminary data.</text>
</comment>
<feature type="transmembrane region" description="Helical" evidence="1">
    <location>
        <begin position="20"/>
        <end position="47"/>
    </location>
</feature>
<reference evidence="2 3" key="1">
    <citation type="submission" date="2018-06" db="EMBL/GenBank/DDBJ databases">
        <authorList>
            <consortium name="Pathogen Informatics"/>
            <person name="Doyle S."/>
        </authorList>
    </citation>
    <scope>NUCLEOTIDE SEQUENCE [LARGE SCALE GENOMIC DNA]</scope>
    <source>
        <strain evidence="2 3">NCTC8540</strain>
    </source>
</reference>
<protein>
    <submittedName>
        <fullName evidence="2">Uncharacterized protein</fullName>
    </submittedName>
</protein>
<evidence type="ECO:0000256" key="1">
    <source>
        <dbReference type="SAM" id="Phobius"/>
    </source>
</evidence>
<keyword evidence="1" id="KW-0472">Membrane</keyword>
<dbReference type="RefSeq" id="WP_169832917.1">
    <property type="nucleotide sequence ID" value="NZ_MUXZ01000009.1"/>
</dbReference>
<evidence type="ECO:0000313" key="3">
    <source>
        <dbReference type="Proteomes" id="UP000254496"/>
    </source>
</evidence>
<organism evidence="2 3">
    <name type="scientific">Canicola haemoglobinophilus</name>
    <dbReference type="NCBI Taxonomy" id="733"/>
    <lineage>
        <taxon>Bacteria</taxon>
        <taxon>Pseudomonadati</taxon>
        <taxon>Pseudomonadota</taxon>
        <taxon>Gammaproteobacteria</taxon>
        <taxon>Pasteurellales</taxon>
        <taxon>Pasteurellaceae</taxon>
        <taxon>Canicola</taxon>
    </lineage>
</organism>
<name>A0AB38H9C0_9PAST</name>
<sequence>MEIITFLTVTIKEILMEYGLWQISLAVTLPILAFVSPKLVNAIANLLNALK</sequence>
<proteinExistence type="predicted"/>
<keyword evidence="1" id="KW-1133">Transmembrane helix</keyword>